<keyword evidence="1" id="KW-0812">Transmembrane</keyword>
<name>A0A9D1U8U9_9BACT</name>
<accession>A0A9D1U8U9</accession>
<evidence type="ECO:0000256" key="1">
    <source>
        <dbReference type="SAM" id="Phobius"/>
    </source>
</evidence>
<organism evidence="2 3">
    <name type="scientific">Candidatus Bilophila faecipullorum</name>
    <dbReference type="NCBI Taxonomy" id="2838482"/>
    <lineage>
        <taxon>Bacteria</taxon>
        <taxon>Pseudomonadati</taxon>
        <taxon>Thermodesulfobacteriota</taxon>
        <taxon>Desulfovibrionia</taxon>
        <taxon>Desulfovibrionales</taxon>
        <taxon>Desulfovibrionaceae</taxon>
        <taxon>Bilophila</taxon>
    </lineage>
</organism>
<dbReference type="InterPro" id="IPR020269">
    <property type="entry name" value="Phage_Mu_Releasin"/>
</dbReference>
<proteinExistence type="predicted"/>
<dbReference type="Proteomes" id="UP000824264">
    <property type="component" value="Unassembled WGS sequence"/>
</dbReference>
<dbReference type="EMBL" id="DXGI01000246">
    <property type="protein sequence ID" value="HIW78807.1"/>
    <property type="molecule type" value="Genomic_DNA"/>
</dbReference>
<keyword evidence="1" id="KW-1133">Transmembrane helix</keyword>
<feature type="transmembrane region" description="Helical" evidence="1">
    <location>
        <begin position="12"/>
        <end position="30"/>
    </location>
</feature>
<evidence type="ECO:0000313" key="2">
    <source>
        <dbReference type="EMBL" id="HIW78807.1"/>
    </source>
</evidence>
<reference evidence="2" key="1">
    <citation type="journal article" date="2021" name="PeerJ">
        <title>Extensive microbial diversity within the chicken gut microbiome revealed by metagenomics and culture.</title>
        <authorList>
            <person name="Gilroy R."/>
            <person name="Ravi A."/>
            <person name="Getino M."/>
            <person name="Pursley I."/>
            <person name="Horton D.L."/>
            <person name="Alikhan N.F."/>
            <person name="Baker D."/>
            <person name="Gharbi K."/>
            <person name="Hall N."/>
            <person name="Watson M."/>
            <person name="Adriaenssens E.M."/>
            <person name="Foster-Nyarko E."/>
            <person name="Jarju S."/>
            <person name="Secka A."/>
            <person name="Antonio M."/>
            <person name="Oren A."/>
            <person name="Chaudhuri R.R."/>
            <person name="La Ragione R."/>
            <person name="Hildebrand F."/>
            <person name="Pallen M.J."/>
        </authorList>
    </citation>
    <scope>NUCLEOTIDE SEQUENCE</scope>
    <source>
        <strain evidence="2">ChiSxjej5B17-1746</strain>
    </source>
</reference>
<reference evidence="2" key="2">
    <citation type="submission" date="2021-04" db="EMBL/GenBank/DDBJ databases">
        <authorList>
            <person name="Gilroy R."/>
        </authorList>
    </citation>
    <scope>NUCLEOTIDE SEQUENCE</scope>
    <source>
        <strain evidence="2">ChiSxjej5B17-1746</strain>
    </source>
</reference>
<comment type="caution">
    <text evidence="2">The sequence shown here is derived from an EMBL/GenBank/DDBJ whole genome shotgun (WGS) entry which is preliminary data.</text>
</comment>
<gene>
    <name evidence="2" type="ORF">H9874_06650</name>
</gene>
<sequence length="117" mass="13412">MTDILNELDRWWPVLGILATLVYGWGIYHLSRRFATRAEHHDTQRSVAELGDRVEELERRMETVPDGKTMHAIQLSLEELRGDMKAMGTRMGGIETSVSGLENQIAMLIQHHLETSR</sequence>
<protein>
    <submittedName>
        <fullName evidence="2">DUF2730 domain-containing protein</fullName>
    </submittedName>
</protein>
<evidence type="ECO:0000313" key="3">
    <source>
        <dbReference type="Proteomes" id="UP000824264"/>
    </source>
</evidence>
<dbReference type="AlphaFoldDB" id="A0A9D1U8U9"/>
<keyword evidence="1" id="KW-0472">Membrane</keyword>
<dbReference type="Pfam" id="PF10805">
    <property type="entry name" value="DUF2730"/>
    <property type="match status" value="1"/>
</dbReference>